<dbReference type="InterPro" id="IPR003607">
    <property type="entry name" value="HD/PDEase_dom"/>
</dbReference>
<name>A0A212J5K7_9BACT</name>
<dbReference type="Pfam" id="PF13487">
    <property type="entry name" value="HD_5"/>
    <property type="match status" value="1"/>
</dbReference>
<dbReference type="Gene3D" id="1.10.3210.10">
    <property type="entry name" value="Hypothetical protein af1432"/>
    <property type="match status" value="1"/>
</dbReference>
<dbReference type="CDD" id="cd00077">
    <property type="entry name" value="HDc"/>
    <property type="match status" value="1"/>
</dbReference>
<reference evidence="2" key="1">
    <citation type="submission" date="2016-04" db="EMBL/GenBank/DDBJ databases">
        <authorList>
            <person name="Evans L.H."/>
            <person name="Alamgir A."/>
            <person name="Owens N."/>
            <person name="Weber N.D."/>
            <person name="Virtaneva K."/>
            <person name="Barbian K."/>
            <person name="Babar A."/>
            <person name="Rosenke K."/>
        </authorList>
    </citation>
    <scope>NUCLEOTIDE SEQUENCE</scope>
    <source>
        <strain evidence="2">92-2</strain>
    </source>
</reference>
<organism evidence="2">
    <name type="scientific">uncultured Desulfovibrio sp</name>
    <dbReference type="NCBI Taxonomy" id="167968"/>
    <lineage>
        <taxon>Bacteria</taxon>
        <taxon>Pseudomonadati</taxon>
        <taxon>Thermodesulfobacteriota</taxon>
        <taxon>Desulfovibrionia</taxon>
        <taxon>Desulfovibrionales</taxon>
        <taxon>Desulfovibrionaceae</taxon>
        <taxon>Desulfovibrio</taxon>
        <taxon>environmental samples</taxon>
    </lineage>
</organism>
<dbReference type="InterPro" id="IPR037522">
    <property type="entry name" value="HD_GYP_dom"/>
</dbReference>
<dbReference type="RefSeq" id="WP_227117726.1">
    <property type="nucleotide sequence ID" value="NZ_LT598928.1"/>
</dbReference>
<feature type="domain" description="HD-GYP" evidence="1">
    <location>
        <begin position="119"/>
        <end position="315"/>
    </location>
</feature>
<dbReference type="GO" id="GO:0016787">
    <property type="term" value="F:hydrolase activity"/>
    <property type="evidence" value="ECO:0007669"/>
    <property type="project" value="UniProtKB-KW"/>
</dbReference>
<dbReference type="NCBIfam" id="TIGR00277">
    <property type="entry name" value="HDIG"/>
    <property type="match status" value="1"/>
</dbReference>
<dbReference type="SUPFAM" id="SSF109604">
    <property type="entry name" value="HD-domain/PDEase-like"/>
    <property type="match status" value="1"/>
</dbReference>
<dbReference type="InterPro" id="IPR021812">
    <property type="entry name" value="DUF3391"/>
</dbReference>
<dbReference type="PROSITE" id="PS51832">
    <property type="entry name" value="HD_GYP"/>
    <property type="match status" value="1"/>
</dbReference>
<sequence length="383" mass="41811">MPAERIPIANLKPGMYVLNPGISWINAPLLYMREGLVADQAEIDGIIQQGFTEVIHDPERAVPTYEPGGALPRVFSRHIAQAQRAHAAAYAHVKAAMTSGVCDSADIAGAEPCVKSIILALKRNANAMLTLANLKGRDEYTYRHSVNVAIFAVAFARHMGLTDQQQQLAGMAGLFHDYGKALVPREILNAPRTLSPPEFAVMRSHVLLGYDALRKIPNIAPEILEGTAQHHEMHDGLGYPYGLKGSAIGLFGRIISICDVYDALSSRRVYKAALCPSHALAIMYKMNGTAWPLGFADSFIRMVGVFPLGTAVKLSDGRMGLISSCDPDFPTRPTVIIVRKSRGVAYMEDRLDLSAESKICVSRALSFNETEDWDIPRLLGITE</sequence>
<gene>
    <name evidence="2" type="ORF">KM92DES2_10558</name>
</gene>
<proteinExistence type="predicted"/>
<keyword evidence="2" id="KW-0378">Hydrolase</keyword>
<dbReference type="Pfam" id="PF11871">
    <property type="entry name" value="DUF3391"/>
    <property type="match status" value="1"/>
</dbReference>
<protein>
    <submittedName>
        <fullName evidence="2">Metal dependent phosphohydrolase</fullName>
    </submittedName>
</protein>
<dbReference type="InterPro" id="IPR006675">
    <property type="entry name" value="HDIG_dom"/>
</dbReference>
<dbReference type="SMART" id="SM00471">
    <property type="entry name" value="HDc"/>
    <property type="match status" value="1"/>
</dbReference>
<evidence type="ECO:0000259" key="1">
    <source>
        <dbReference type="PROSITE" id="PS51832"/>
    </source>
</evidence>
<dbReference type="AlphaFoldDB" id="A0A212J5K7"/>
<evidence type="ECO:0000313" key="2">
    <source>
        <dbReference type="EMBL" id="SBV94664.1"/>
    </source>
</evidence>
<dbReference type="PANTHER" id="PTHR43155:SF2">
    <property type="entry name" value="CYCLIC DI-GMP PHOSPHODIESTERASE PA4108"/>
    <property type="match status" value="1"/>
</dbReference>
<dbReference type="PANTHER" id="PTHR43155">
    <property type="entry name" value="CYCLIC DI-GMP PHOSPHODIESTERASE PA4108-RELATED"/>
    <property type="match status" value="1"/>
</dbReference>
<dbReference type="EMBL" id="FLUP01000001">
    <property type="protein sequence ID" value="SBV94664.1"/>
    <property type="molecule type" value="Genomic_DNA"/>
</dbReference>
<accession>A0A212J5K7</accession>